<dbReference type="InterPro" id="IPR023550">
    <property type="entry name" value="PKHD_hydroxylase"/>
</dbReference>
<dbReference type="OrthoDB" id="9812472at2"/>
<feature type="binding site" evidence="7">
    <location>
        <position position="98"/>
    </location>
    <ligand>
        <name>Fe cation</name>
        <dbReference type="ChEBI" id="CHEBI:24875"/>
    </ligand>
</feature>
<evidence type="ECO:0000256" key="6">
    <source>
        <dbReference type="ARBA" id="ARBA00023004"/>
    </source>
</evidence>
<feature type="binding site" evidence="7">
    <location>
        <position position="159"/>
    </location>
    <ligand>
        <name>Fe cation</name>
        <dbReference type="ChEBI" id="CHEBI:24875"/>
    </ligand>
</feature>
<dbReference type="PROSITE" id="PS51471">
    <property type="entry name" value="FE2OG_OXY"/>
    <property type="match status" value="1"/>
</dbReference>
<evidence type="ECO:0000256" key="4">
    <source>
        <dbReference type="ARBA" id="ARBA00022964"/>
    </source>
</evidence>
<dbReference type="GO" id="GO:0031418">
    <property type="term" value="F:L-ascorbic acid binding"/>
    <property type="evidence" value="ECO:0007669"/>
    <property type="project" value="UniProtKB-KW"/>
</dbReference>
<evidence type="ECO:0000256" key="1">
    <source>
        <dbReference type="ARBA" id="ARBA00001961"/>
    </source>
</evidence>
<dbReference type="NCBIfam" id="NF003975">
    <property type="entry name" value="PRK05467.1-4"/>
    <property type="match status" value="1"/>
</dbReference>
<feature type="binding site" evidence="7">
    <location>
        <position position="96"/>
    </location>
    <ligand>
        <name>Fe cation</name>
        <dbReference type="ChEBI" id="CHEBI:24875"/>
    </ligand>
</feature>
<evidence type="ECO:0000256" key="2">
    <source>
        <dbReference type="ARBA" id="ARBA00022723"/>
    </source>
</evidence>
<dbReference type="RefSeq" id="WP_109906961.1">
    <property type="nucleotide sequence ID" value="NZ_QGLE01000009.1"/>
</dbReference>
<sequence>MLIAIPDVLKPVEVAEIRRLLEASPWVDGKVTAGEQSAKAKYNLQIPENSDIARQLGDRILRALGASAEFVSAAQPLRVYPPLFNRYDTGMKFDDHVDNAIRPVTGANMRIRTDVSSTLFLSDPDTYDGGELIIEDTYGTQAVKLPAGHMVLYPSTSLHRVAEVTRGSRWASFFWSQSMVRDDGQRRLLYEMDVAIRRLRAELPDDHPSIRSLVASYHNLLRRWAEL</sequence>
<protein>
    <submittedName>
        <fullName evidence="9">Fe2+-dependent dioxygenase</fullName>
    </submittedName>
</protein>
<dbReference type="Gene3D" id="4.10.860.20">
    <property type="entry name" value="Rabenosyn, Rab binding domain"/>
    <property type="match status" value="1"/>
</dbReference>
<dbReference type="NCBIfam" id="NF003973">
    <property type="entry name" value="PRK05467.1-2"/>
    <property type="match status" value="1"/>
</dbReference>
<keyword evidence="10" id="KW-1185">Reference proteome</keyword>
<dbReference type="Gene3D" id="2.60.120.620">
    <property type="entry name" value="q2cbj1_9rhob like domain"/>
    <property type="match status" value="1"/>
</dbReference>
<dbReference type="InterPro" id="IPR005123">
    <property type="entry name" value="Oxoglu/Fe-dep_dioxygenase_dom"/>
</dbReference>
<evidence type="ECO:0000256" key="3">
    <source>
        <dbReference type="ARBA" id="ARBA00022896"/>
    </source>
</evidence>
<organism evidence="9 10">
    <name type="scientific">Zavarzinia aquatilis</name>
    <dbReference type="NCBI Taxonomy" id="2211142"/>
    <lineage>
        <taxon>Bacteria</taxon>
        <taxon>Pseudomonadati</taxon>
        <taxon>Pseudomonadota</taxon>
        <taxon>Alphaproteobacteria</taxon>
        <taxon>Rhodospirillales</taxon>
        <taxon>Zavarziniaceae</taxon>
        <taxon>Zavarzinia</taxon>
    </lineage>
</organism>
<dbReference type="GO" id="GO:0006974">
    <property type="term" value="P:DNA damage response"/>
    <property type="evidence" value="ECO:0007669"/>
    <property type="project" value="TreeGrafter"/>
</dbReference>
<dbReference type="EMBL" id="QGLE01000009">
    <property type="protein sequence ID" value="PWR20287.1"/>
    <property type="molecule type" value="Genomic_DNA"/>
</dbReference>
<dbReference type="InterPro" id="IPR044862">
    <property type="entry name" value="Pro_4_hyd_alph_FE2OG_OXY"/>
</dbReference>
<keyword evidence="5 7" id="KW-0560">Oxidoreductase</keyword>
<comment type="cofactor">
    <cofactor evidence="7">
        <name>Fe(2+)</name>
        <dbReference type="ChEBI" id="CHEBI:29033"/>
    </cofactor>
    <text evidence="7">Binds 1 Fe(2+) ion per subunit.</text>
</comment>
<evidence type="ECO:0000256" key="7">
    <source>
        <dbReference type="HAMAP-Rule" id="MF_00657"/>
    </source>
</evidence>
<dbReference type="GO" id="GO:0005506">
    <property type="term" value="F:iron ion binding"/>
    <property type="evidence" value="ECO:0007669"/>
    <property type="project" value="UniProtKB-UniRule"/>
</dbReference>
<dbReference type="HAMAP" id="MF_00657">
    <property type="entry name" value="Hydroxyl_YbiX"/>
    <property type="match status" value="1"/>
</dbReference>
<name>A0A317DZR0_9PROT</name>
<dbReference type="SMART" id="SM00702">
    <property type="entry name" value="P4Hc"/>
    <property type="match status" value="1"/>
</dbReference>
<evidence type="ECO:0000313" key="9">
    <source>
        <dbReference type="EMBL" id="PWR20287.1"/>
    </source>
</evidence>
<feature type="domain" description="Fe2OG dioxygenase" evidence="8">
    <location>
        <begin position="78"/>
        <end position="178"/>
    </location>
</feature>
<dbReference type="InterPro" id="IPR041097">
    <property type="entry name" value="PKHD_C"/>
</dbReference>
<dbReference type="PANTHER" id="PTHR41536:SF1">
    <property type="entry name" value="PKHD-TYPE HYDROXYLASE YBIX"/>
    <property type="match status" value="1"/>
</dbReference>
<gene>
    <name evidence="9" type="ORF">DKG74_14855</name>
</gene>
<keyword evidence="2 7" id="KW-0479">Metal-binding</keyword>
<feature type="binding site" evidence="7">
    <location>
        <position position="169"/>
    </location>
    <ligand>
        <name>2-oxoglutarate</name>
        <dbReference type="ChEBI" id="CHEBI:16810"/>
    </ligand>
</feature>
<comment type="caution">
    <text evidence="9">The sequence shown here is derived from an EMBL/GenBank/DDBJ whole genome shotgun (WGS) entry which is preliminary data.</text>
</comment>
<reference evidence="9 10" key="1">
    <citation type="submission" date="2018-05" db="EMBL/GenBank/DDBJ databases">
        <title>Zavarzinia sp. HR-AS.</title>
        <authorList>
            <person name="Lee Y."/>
            <person name="Jeon C.O."/>
        </authorList>
    </citation>
    <scope>NUCLEOTIDE SEQUENCE [LARGE SCALE GENOMIC DNA]</scope>
    <source>
        <strain evidence="9 10">HR-AS</strain>
    </source>
</reference>
<dbReference type="GO" id="GO:0006879">
    <property type="term" value="P:intracellular iron ion homeostasis"/>
    <property type="evidence" value="ECO:0007669"/>
    <property type="project" value="TreeGrafter"/>
</dbReference>
<dbReference type="InterPro" id="IPR006620">
    <property type="entry name" value="Pro_4_hyd_alph"/>
</dbReference>
<keyword evidence="4 7" id="KW-0223">Dioxygenase</keyword>
<keyword evidence="3 7" id="KW-0847">Vitamin C</keyword>
<comment type="cofactor">
    <cofactor evidence="1 7">
        <name>L-ascorbate</name>
        <dbReference type="ChEBI" id="CHEBI:38290"/>
    </cofactor>
</comment>
<dbReference type="Pfam" id="PF18331">
    <property type="entry name" value="PKHD_C"/>
    <property type="match status" value="1"/>
</dbReference>
<dbReference type="GO" id="GO:0016706">
    <property type="term" value="F:2-oxoglutarate-dependent dioxygenase activity"/>
    <property type="evidence" value="ECO:0007669"/>
    <property type="project" value="UniProtKB-UniRule"/>
</dbReference>
<dbReference type="NCBIfam" id="NF003974">
    <property type="entry name" value="PRK05467.1-3"/>
    <property type="match status" value="1"/>
</dbReference>
<keyword evidence="6 7" id="KW-0408">Iron</keyword>
<dbReference type="Proteomes" id="UP000245461">
    <property type="component" value="Unassembled WGS sequence"/>
</dbReference>
<dbReference type="Pfam" id="PF13640">
    <property type="entry name" value="2OG-FeII_Oxy_3"/>
    <property type="match status" value="1"/>
</dbReference>
<evidence type="ECO:0000313" key="10">
    <source>
        <dbReference type="Proteomes" id="UP000245461"/>
    </source>
</evidence>
<evidence type="ECO:0000259" key="8">
    <source>
        <dbReference type="PROSITE" id="PS51471"/>
    </source>
</evidence>
<dbReference type="PANTHER" id="PTHR41536">
    <property type="entry name" value="PKHD-TYPE HYDROXYLASE YBIX"/>
    <property type="match status" value="1"/>
</dbReference>
<accession>A0A317DZR0</accession>
<proteinExistence type="inferred from homology"/>
<evidence type="ECO:0000256" key="5">
    <source>
        <dbReference type="ARBA" id="ARBA00023002"/>
    </source>
</evidence>
<dbReference type="AlphaFoldDB" id="A0A317DZR0"/>